<reference evidence="6 7" key="1">
    <citation type="journal article" date="2007" name="Proc. Natl. Acad. Sci. U.S.A.">
        <title>Dandruff-associated Malassezia genomes reveal convergent and divergent virulence traits shared with plant and human fungal pathogens.</title>
        <authorList>
            <person name="Xu J."/>
            <person name="Saunders C.W."/>
            <person name="Hu P."/>
            <person name="Grant R.A."/>
            <person name="Boekhout T."/>
            <person name="Kuramae E.E."/>
            <person name="Kronstad J.W."/>
            <person name="Deangelis Y.M."/>
            <person name="Reeder N.L."/>
            <person name="Johnstone K.R."/>
            <person name="Leland M."/>
            <person name="Fieno A.M."/>
            <person name="Begley W.M."/>
            <person name="Sun Y."/>
            <person name="Lacey M.P."/>
            <person name="Chaudhary T."/>
            <person name="Keough T."/>
            <person name="Chu L."/>
            <person name="Sears R."/>
            <person name="Yuan B."/>
            <person name="Dawson T.L.Jr."/>
        </authorList>
    </citation>
    <scope>NUCLEOTIDE SEQUENCE [LARGE SCALE GENOMIC DNA]</scope>
    <source>
        <strain evidence="7">ATCC MYA-4612 / CBS 7966</strain>
    </source>
</reference>
<evidence type="ECO:0000256" key="5">
    <source>
        <dbReference type="SAM" id="Phobius"/>
    </source>
</evidence>
<keyword evidence="4 5" id="KW-0472">Membrane</keyword>
<dbReference type="InterPro" id="IPR006696">
    <property type="entry name" value="DUF423"/>
</dbReference>
<comment type="caution">
    <text evidence="6">The sequence shown here is derived from an EMBL/GenBank/DDBJ whole genome shotgun (WGS) entry which is preliminary data.</text>
</comment>
<dbReference type="GeneID" id="5855310"/>
<evidence type="ECO:0000256" key="4">
    <source>
        <dbReference type="ARBA" id="ARBA00023136"/>
    </source>
</evidence>
<dbReference type="Proteomes" id="UP000008837">
    <property type="component" value="Unassembled WGS sequence"/>
</dbReference>
<sequence length="106" mass="11242">MSWIATFGCFSGAVSVALGAIGAHVLKPRMTPQPLVALAWSQPLKGVAFYGACGLMAGIMMFCGVMYQNCVLRPDSPLRKLGILGPFGGMSFIIGWLLLAYSKCPL</sequence>
<feature type="transmembrane region" description="Helical" evidence="5">
    <location>
        <begin position="81"/>
        <end position="101"/>
    </location>
</feature>
<feature type="transmembrane region" description="Helical" evidence="5">
    <location>
        <begin position="47"/>
        <end position="69"/>
    </location>
</feature>
<dbReference type="PANTHER" id="PTHR43461">
    <property type="entry name" value="TRANSMEMBRANE PROTEIN 256"/>
    <property type="match status" value="1"/>
</dbReference>
<dbReference type="OrthoDB" id="269173at2759"/>
<dbReference type="RefSeq" id="XP_001731003.1">
    <property type="nucleotide sequence ID" value="XM_001730951.1"/>
</dbReference>
<organism evidence="6 7">
    <name type="scientific">Malassezia globosa (strain ATCC MYA-4612 / CBS 7966)</name>
    <name type="common">Dandruff-associated fungus</name>
    <dbReference type="NCBI Taxonomy" id="425265"/>
    <lineage>
        <taxon>Eukaryota</taxon>
        <taxon>Fungi</taxon>
        <taxon>Dikarya</taxon>
        <taxon>Basidiomycota</taxon>
        <taxon>Ustilaginomycotina</taxon>
        <taxon>Malasseziomycetes</taxon>
        <taxon>Malasseziales</taxon>
        <taxon>Malasseziaceae</taxon>
        <taxon>Malassezia</taxon>
    </lineage>
</organism>
<dbReference type="EMBL" id="AAYY01000006">
    <property type="protein sequence ID" value="EDP43789.1"/>
    <property type="molecule type" value="Genomic_DNA"/>
</dbReference>
<evidence type="ECO:0000256" key="1">
    <source>
        <dbReference type="ARBA" id="ARBA00004141"/>
    </source>
</evidence>
<gene>
    <name evidence="6" type="ORF">MGL_2002</name>
</gene>
<dbReference type="GO" id="GO:0016020">
    <property type="term" value="C:membrane"/>
    <property type="evidence" value="ECO:0007669"/>
    <property type="project" value="UniProtKB-SubCell"/>
</dbReference>
<dbReference type="InParanoid" id="A8Q099"/>
<dbReference type="AlphaFoldDB" id="A8Q099"/>
<name>A8Q099_MALGO</name>
<keyword evidence="7" id="KW-1185">Reference proteome</keyword>
<evidence type="ECO:0000256" key="3">
    <source>
        <dbReference type="ARBA" id="ARBA00022989"/>
    </source>
</evidence>
<keyword evidence="2 5" id="KW-0812">Transmembrane</keyword>
<proteinExistence type="predicted"/>
<evidence type="ECO:0008006" key="8">
    <source>
        <dbReference type="Google" id="ProtNLM"/>
    </source>
</evidence>
<dbReference type="FunCoup" id="A8Q099">
    <property type="interactions" value="32"/>
</dbReference>
<protein>
    <recommendedName>
        <fullName evidence="8">DUF423 domain-containing protein</fullName>
    </recommendedName>
</protein>
<accession>A8Q099</accession>
<evidence type="ECO:0000313" key="7">
    <source>
        <dbReference type="Proteomes" id="UP000008837"/>
    </source>
</evidence>
<dbReference type="VEuPathDB" id="FungiDB:MGL_2002"/>
<keyword evidence="3 5" id="KW-1133">Transmembrane helix</keyword>
<evidence type="ECO:0000256" key="2">
    <source>
        <dbReference type="ARBA" id="ARBA00022692"/>
    </source>
</evidence>
<dbReference type="PANTHER" id="PTHR43461:SF1">
    <property type="entry name" value="TRANSMEMBRANE PROTEIN 256"/>
    <property type="match status" value="1"/>
</dbReference>
<comment type="subcellular location">
    <subcellularLocation>
        <location evidence="1">Membrane</location>
        <topology evidence="1">Multi-pass membrane protein</topology>
    </subcellularLocation>
</comment>
<evidence type="ECO:0000313" key="6">
    <source>
        <dbReference type="EMBL" id="EDP43789.1"/>
    </source>
</evidence>
<dbReference type="KEGG" id="mgl:MGL_2002"/>